<dbReference type="EMBL" id="KF900695">
    <property type="protein sequence ID" value="AIF03957.1"/>
    <property type="molecule type" value="Genomic_DNA"/>
</dbReference>
<dbReference type="GO" id="GO:0016787">
    <property type="term" value="F:hydrolase activity"/>
    <property type="evidence" value="ECO:0007669"/>
    <property type="project" value="InterPro"/>
</dbReference>
<dbReference type="GO" id="GO:0140097">
    <property type="term" value="F:catalytic activity, acting on DNA"/>
    <property type="evidence" value="ECO:0007669"/>
    <property type="project" value="UniProtKB-ARBA"/>
</dbReference>
<dbReference type="InterPro" id="IPR050742">
    <property type="entry name" value="Helicase_Restrict-Modif_Enz"/>
</dbReference>
<dbReference type="InterPro" id="IPR014001">
    <property type="entry name" value="Helicase_ATP-bd"/>
</dbReference>
<feature type="domain" description="SAP" evidence="3">
    <location>
        <begin position="915"/>
        <end position="949"/>
    </location>
</feature>
<dbReference type="SUPFAM" id="SSF52540">
    <property type="entry name" value="P-loop containing nucleoside triphosphate hydrolases"/>
    <property type="match status" value="2"/>
</dbReference>
<dbReference type="GO" id="GO:0003677">
    <property type="term" value="F:DNA binding"/>
    <property type="evidence" value="ECO:0007669"/>
    <property type="project" value="InterPro"/>
</dbReference>
<dbReference type="SMART" id="SM00487">
    <property type="entry name" value="DEXDc"/>
    <property type="match status" value="1"/>
</dbReference>
<evidence type="ECO:0000259" key="2">
    <source>
        <dbReference type="SMART" id="SM00487"/>
    </source>
</evidence>
<dbReference type="InterPro" id="IPR036361">
    <property type="entry name" value="SAP_dom_sf"/>
</dbReference>
<feature type="region of interest" description="Disordered" evidence="1">
    <location>
        <begin position="878"/>
        <end position="914"/>
    </location>
</feature>
<dbReference type="PANTHER" id="PTHR47396:SF1">
    <property type="entry name" value="ATP-DEPENDENT HELICASE IRC3-RELATED"/>
    <property type="match status" value="1"/>
</dbReference>
<feature type="compositionally biased region" description="Acidic residues" evidence="1">
    <location>
        <begin position="886"/>
        <end position="895"/>
    </location>
</feature>
<name>A0A075GPI8_9EURY</name>
<dbReference type="InterPro" id="IPR027417">
    <property type="entry name" value="P-loop_NTPase"/>
</dbReference>
<sequence>MNSRPAQAAIKRIQIPSHISDNLKWPFRPYQLQALQNHLYCEENWEMLEIEQEKFVYNMATGSGKTLIMAGLILHYYKKGYRNFLFFVHRTTILEKTRINFLRKQEEKYLFKEKIVIDGREVIINEINHFTDSHPDHINIHFTTMNQIHRNMQEDTEGRLTKSDFIDHEVVFLGDEYHHYHREIWGGVMEDLIDQNLKNVYLGFTATLNHVAKETVEKDKSRIVMKYDLSMFRREGFSKEPLMCLTQADKQGRMIQSLIVNLYRSLVAYHASPRIELKPVILFKSNRIVDSENSYEEFRSLIDGLSGQHIRPIREDSGKPNVLVRAFEFLNKKGLDDNQIATDISENFKKAGGGYNVLSLDKTGDAEYSAEVQELLNTLEKGSNPIRAIFTVDKLNEGWDVQNLFDIVRLYEGQNTGGTNKAVGKTTNQEVQLLGRGARYWPFKFEDAAEDKRKFDSRLDHDLRILEELHFHAKKEHRYLAELRRGMREIGLEFDSKEEVHVKMKKRFVDSDFYKSGKVVINERIQCSHRHVIPFDQLSVQDRAISCNLSSSTGIDVMIFESDDLDAAGEQDAQVEKIVALSEFPKNVLRFSLSQDEFFHFSNIAGLYPDISSSSDFITNYLGSLEIVFEGDANSIENLKNSDYLQASRKLLGVIKAEIKEKMADYESSGWIPKDIKDEFEKTVSFKLDSESPRYGGQPWLNQKKWYVQNQNHGTDQERAFIKSFSSQFDWRYHYKFEEVHILRNEKELAIYNELGRGFQPDFLLFCKERNSNLVRQVFIEPKGDHLKEHDSWKNDFLEEIQAEGSRISTESGEILVCAATFYNSKSEKQFREELANILELPSGKEARPAKLREVLGDSDRFPDGDNRKKSELIDDLNSEAKLNEDEQATWDESTDTDKSNEEEQEEGQTNEINWGDFTVKELKKFLITANLPVSGNKGALITRITDAESPTEPNWAEMDGQEIKRYLAVFPIRRSDFNTFLEILN</sequence>
<accession>A0A075GPI8</accession>
<dbReference type="PANTHER" id="PTHR47396">
    <property type="entry name" value="TYPE I RESTRICTION ENZYME ECOKI R PROTEIN"/>
    <property type="match status" value="1"/>
</dbReference>
<dbReference type="Gene3D" id="3.40.50.300">
    <property type="entry name" value="P-loop containing nucleotide triphosphate hydrolases"/>
    <property type="match status" value="1"/>
</dbReference>
<dbReference type="AlphaFoldDB" id="A0A075GPI8"/>
<dbReference type="SMART" id="SM00513">
    <property type="entry name" value="SAP"/>
    <property type="match status" value="1"/>
</dbReference>
<organism evidence="4">
    <name type="scientific">uncultured marine group II/III euryarchaeote KM3_16_D12</name>
    <dbReference type="NCBI Taxonomy" id="1457926"/>
    <lineage>
        <taxon>Archaea</taxon>
        <taxon>Methanobacteriati</taxon>
        <taxon>Methanobacteriota</taxon>
        <taxon>environmental samples</taxon>
    </lineage>
</organism>
<dbReference type="InterPro" id="IPR003034">
    <property type="entry name" value="SAP_dom"/>
</dbReference>
<feature type="domain" description="Helicase ATP-binding" evidence="2">
    <location>
        <begin position="23"/>
        <end position="240"/>
    </location>
</feature>
<evidence type="ECO:0000256" key="1">
    <source>
        <dbReference type="SAM" id="MobiDB-lite"/>
    </source>
</evidence>
<dbReference type="REBASE" id="97830">
    <property type="entry name" value="Ueu16D12ORFAP"/>
</dbReference>
<evidence type="ECO:0000313" key="4">
    <source>
        <dbReference type="EMBL" id="AIF03957.1"/>
    </source>
</evidence>
<dbReference type="InterPro" id="IPR006935">
    <property type="entry name" value="Helicase/UvrB_N"/>
</dbReference>
<dbReference type="GO" id="GO:0120545">
    <property type="term" value="F:nucleic acid conformation isomerase activity"/>
    <property type="evidence" value="ECO:0007669"/>
    <property type="project" value="UniProtKB-ARBA"/>
</dbReference>
<proteinExistence type="predicted"/>
<dbReference type="GO" id="GO:0005524">
    <property type="term" value="F:ATP binding"/>
    <property type="evidence" value="ECO:0007669"/>
    <property type="project" value="InterPro"/>
</dbReference>
<dbReference type="Gene3D" id="1.10.720.30">
    <property type="entry name" value="SAP domain"/>
    <property type="match status" value="1"/>
</dbReference>
<dbReference type="Pfam" id="PF02037">
    <property type="entry name" value="SAP"/>
    <property type="match status" value="1"/>
</dbReference>
<dbReference type="SUPFAM" id="SSF68906">
    <property type="entry name" value="SAP domain"/>
    <property type="match status" value="1"/>
</dbReference>
<dbReference type="Pfam" id="PF04851">
    <property type="entry name" value="ResIII"/>
    <property type="match status" value="1"/>
</dbReference>
<evidence type="ECO:0000259" key="3">
    <source>
        <dbReference type="SMART" id="SM00513"/>
    </source>
</evidence>
<protein>
    <submittedName>
        <fullName evidence="4">Type III site-specific deoxyribonuclease</fullName>
    </submittedName>
</protein>
<dbReference type="CDD" id="cd18785">
    <property type="entry name" value="SF2_C"/>
    <property type="match status" value="1"/>
</dbReference>
<reference evidence="4" key="1">
    <citation type="journal article" date="2014" name="Genome Biol. Evol.">
        <title>Pangenome evidence for extensive interdomain horizontal transfer affecting lineage core and shell genes in uncultured planktonic thaumarchaeota and euryarchaeota.</title>
        <authorList>
            <person name="Deschamps P."/>
            <person name="Zivanovic Y."/>
            <person name="Moreira D."/>
            <person name="Rodriguez-Valera F."/>
            <person name="Lopez-Garcia P."/>
        </authorList>
    </citation>
    <scope>NUCLEOTIDE SEQUENCE</scope>
</reference>
<dbReference type="GO" id="GO:0005829">
    <property type="term" value="C:cytosol"/>
    <property type="evidence" value="ECO:0007669"/>
    <property type="project" value="TreeGrafter"/>
</dbReference>